<name>A0A840X659_9MICO</name>
<proteinExistence type="inferred from homology"/>
<evidence type="ECO:0000313" key="14">
    <source>
        <dbReference type="Proteomes" id="UP000552883"/>
    </source>
</evidence>
<dbReference type="Gene3D" id="3.40.50.170">
    <property type="entry name" value="Formyl transferase, N-terminal domain"/>
    <property type="match status" value="1"/>
</dbReference>
<evidence type="ECO:0000256" key="3">
    <source>
        <dbReference type="ARBA" id="ARBA00007667"/>
    </source>
</evidence>
<dbReference type="SUPFAM" id="SSF53328">
    <property type="entry name" value="Formyltransferase"/>
    <property type="match status" value="1"/>
</dbReference>
<comment type="pathway">
    <text evidence="11">Purine metabolism; IMP biosynthesis via de novo pathway; N(2)-formyl-N(1)-(5-phospho-D-ribosyl)glycinamide from N(1)-(5-phospho-D-ribosyl)glycinamide (10-formyl THF route): step 1/1.</text>
</comment>
<dbReference type="InterPro" id="IPR004607">
    <property type="entry name" value="GART"/>
</dbReference>
<evidence type="ECO:0000313" key="13">
    <source>
        <dbReference type="EMBL" id="MBB5617711.1"/>
    </source>
</evidence>
<dbReference type="SUPFAM" id="SSF52335">
    <property type="entry name" value="Methylglyoxal synthase-like"/>
    <property type="match status" value="1"/>
</dbReference>
<evidence type="ECO:0000256" key="10">
    <source>
        <dbReference type="HAMAP-Rule" id="MF_00139"/>
    </source>
</evidence>
<dbReference type="PANTHER" id="PTHR11692:SF0">
    <property type="entry name" value="BIFUNCTIONAL PURINE BIOSYNTHESIS PROTEIN ATIC"/>
    <property type="match status" value="1"/>
</dbReference>
<sequence length="741" mass="77344">MLRVVVLISGGGSNLRALLEECRDPAFPAHVVAVGADRAADGLAHAEQFGLPSFTVPYSSYASRDEWGDELLAAVQQWQPDLVVLSGLMRLLPPRVVEALAPRLINTHPAYLPEFPGAHGVRDALAAGVAQTGASVIVVDTGVDTGPILAQERVPVLPDDTEHSLHERIKPVERRLLIDVVRGIAEGSLRLGSASTPLTPTPPLATQEFLMAGPAHDPALYRHRDAIPVRRALISVSDKTGLLELAAQLAAAGVEMVSTGSTAATIAAAGHPVTEVSQVTGFAETLDGRVKTLHPAVHAGILADLRLEAHEAQLADLGVSPFDLVIVNLYPFVETVASGAEGDAVVEQIDIGGPAMVRAAAKNHANVAIIVDPSDYVMVTKALTLGGTTLLQRQRFAAKAFAHTAAYDTAVAAWFADTLGVRGVHPAADGSPSTLQVSARLQQVLRYGENSHQHAALYRADGAHGIAQATQLHGKEMSYNNYVDADAAVRAAYDHDAPAVAIIKHANPCGIAVGASIADAHAAAHACDPVSAFGGVIAANRVITRAAAESIAPIFTEVVVAPGFDDDALAVLREKKNIRLLQLPAGFALPDTELRQVSGGWLRQSADRQFAAASDWQLVSGSPASAEQLADLEFAWRACRAVKSNAILLASGGASVGVGMGQVNRVDSCHLAVSRAGDRARGSVAASDAFFPFADGLQVLIDAGVSAVVQPGGSVRDEEVIAAAQAAGVTMYVTGERHFFH</sequence>
<comment type="pathway">
    <text evidence="1 10">Purine metabolism; IMP biosynthesis via de novo pathway; IMP from 5-formamido-1-(5-phospho-D-ribosyl)imidazole-4-carboxamide: step 1/1.</text>
</comment>
<dbReference type="Gene3D" id="3.40.50.1380">
    <property type="entry name" value="Methylglyoxal synthase-like domain"/>
    <property type="match status" value="1"/>
</dbReference>
<dbReference type="SMART" id="SM00798">
    <property type="entry name" value="AICARFT_IMPCHas"/>
    <property type="match status" value="1"/>
</dbReference>
<dbReference type="FunFam" id="3.40.140.20:FF:000001">
    <property type="entry name" value="Bifunctional purine biosynthesis protein PurH"/>
    <property type="match status" value="1"/>
</dbReference>
<evidence type="ECO:0000256" key="4">
    <source>
        <dbReference type="ARBA" id="ARBA00022679"/>
    </source>
</evidence>
<evidence type="ECO:0000256" key="1">
    <source>
        <dbReference type="ARBA" id="ARBA00004844"/>
    </source>
</evidence>
<dbReference type="PANTHER" id="PTHR11692">
    <property type="entry name" value="BIFUNCTIONAL PURINE BIOSYNTHESIS PROTEIN PURH"/>
    <property type="match status" value="1"/>
</dbReference>
<comment type="pathway">
    <text evidence="2 10">Purine metabolism; IMP biosynthesis via de novo pathway; 5-formamido-1-(5-phospho-D-ribosyl)imidazole-4-carboxamide from 5-amino-1-(5-phospho-D-ribosyl)imidazole-4-carboxamide (10-formyl THF route): step 1/1.</text>
</comment>
<keyword evidence="6 10" id="KW-0378">Hydrolase</keyword>
<feature type="site" description="Raises pKa of active site His" evidence="11">
    <location>
        <position position="144"/>
    </location>
</feature>
<dbReference type="EC" id="2.1.2.3" evidence="10"/>
<comment type="catalytic activity">
    <reaction evidence="11">
        <text>N(1)-(5-phospho-beta-D-ribosyl)glycinamide + (6R)-10-formyltetrahydrofolate = N(2)-formyl-N(1)-(5-phospho-beta-D-ribosyl)glycinamide + (6S)-5,6,7,8-tetrahydrofolate + H(+)</text>
        <dbReference type="Rhea" id="RHEA:15053"/>
        <dbReference type="ChEBI" id="CHEBI:15378"/>
        <dbReference type="ChEBI" id="CHEBI:57453"/>
        <dbReference type="ChEBI" id="CHEBI:143788"/>
        <dbReference type="ChEBI" id="CHEBI:147286"/>
        <dbReference type="ChEBI" id="CHEBI:195366"/>
        <dbReference type="EC" id="2.1.2.2"/>
    </reaction>
</comment>
<feature type="binding site" evidence="11">
    <location>
        <begin position="12"/>
        <end position="14"/>
    </location>
    <ligand>
        <name>N(1)-(5-phospho-beta-D-ribosyl)glycinamide</name>
        <dbReference type="ChEBI" id="CHEBI:143788"/>
    </ligand>
</feature>
<dbReference type="NCBIfam" id="TIGR00355">
    <property type="entry name" value="purH"/>
    <property type="match status" value="1"/>
</dbReference>
<organism evidence="13 14">
    <name type="scientific">Microcella frigidaquae</name>
    <dbReference type="NCBI Taxonomy" id="424758"/>
    <lineage>
        <taxon>Bacteria</taxon>
        <taxon>Bacillati</taxon>
        <taxon>Actinomycetota</taxon>
        <taxon>Actinomycetes</taxon>
        <taxon>Micrococcales</taxon>
        <taxon>Microbacteriaceae</taxon>
        <taxon>Microcella</taxon>
    </lineage>
</organism>
<accession>A0A840X659</accession>
<evidence type="ECO:0000256" key="11">
    <source>
        <dbReference type="HAMAP-Rule" id="MF_01930"/>
    </source>
</evidence>
<comment type="domain">
    <text evidence="10">The IMP cyclohydrolase activity resides in the N-terminal region.</text>
</comment>
<dbReference type="AlphaFoldDB" id="A0A840X659"/>
<feature type="binding site" evidence="11">
    <location>
        <position position="64"/>
    </location>
    <ligand>
        <name>(6R)-10-formyltetrahydrofolate</name>
        <dbReference type="ChEBI" id="CHEBI:195366"/>
    </ligand>
</feature>
<dbReference type="InterPro" id="IPR011607">
    <property type="entry name" value="MGS-like_dom"/>
</dbReference>
<comment type="similarity">
    <text evidence="3 10">Belongs to the PurH family.</text>
</comment>
<evidence type="ECO:0000256" key="7">
    <source>
        <dbReference type="ARBA" id="ARBA00023268"/>
    </source>
</evidence>
<gene>
    <name evidence="10" type="primary">purH</name>
    <name evidence="11" type="synonym">purN</name>
    <name evidence="13" type="ORF">BJ959_001207</name>
</gene>
<dbReference type="GO" id="GO:0006189">
    <property type="term" value="P:'de novo' IMP biosynthetic process"/>
    <property type="evidence" value="ECO:0007669"/>
    <property type="project" value="UniProtKB-UniRule"/>
</dbReference>
<dbReference type="Pfam" id="PF01808">
    <property type="entry name" value="AICARFT_IMPCHas"/>
    <property type="match status" value="1"/>
</dbReference>
<dbReference type="SMART" id="SM00851">
    <property type="entry name" value="MGS"/>
    <property type="match status" value="1"/>
</dbReference>
<dbReference type="GO" id="GO:0005829">
    <property type="term" value="C:cytosol"/>
    <property type="evidence" value="ECO:0007669"/>
    <property type="project" value="TreeGrafter"/>
</dbReference>
<reference evidence="13 14" key="1">
    <citation type="submission" date="2020-08" db="EMBL/GenBank/DDBJ databases">
        <title>Sequencing the genomes of 1000 actinobacteria strains.</title>
        <authorList>
            <person name="Klenk H.-P."/>
        </authorList>
    </citation>
    <scope>NUCLEOTIDE SEQUENCE [LARGE SCALE GENOMIC DNA]</scope>
    <source>
        <strain evidence="13 14">DSM 23889</strain>
    </source>
</reference>
<protein>
    <recommendedName>
        <fullName evidence="10">Bifunctional purine biosynthesis protein PurH</fullName>
    </recommendedName>
    <domain>
        <recommendedName>
            <fullName evidence="10">Phosphoribosylaminoimidazolecarboxamide formyltransferase</fullName>
            <ecNumber evidence="10">2.1.2.3</ecNumber>
        </recommendedName>
        <alternativeName>
            <fullName evidence="10">AICAR transformylase</fullName>
        </alternativeName>
    </domain>
    <domain>
        <recommendedName>
            <fullName evidence="10">IMP cyclohydrolase</fullName>
            <ecNumber evidence="10">3.5.4.10</ecNumber>
        </recommendedName>
        <alternativeName>
            <fullName evidence="10">ATIC</fullName>
        </alternativeName>
        <alternativeName>
            <fullName evidence="10">IMP synthase</fullName>
        </alternativeName>
        <alternativeName>
            <fullName evidence="10">Inosinicase</fullName>
        </alternativeName>
    </domain>
</protein>
<comment type="catalytic activity">
    <reaction evidence="8 10">
        <text>(6R)-10-formyltetrahydrofolate + 5-amino-1-(5-phospho-beta-D-ribosyl)imidazole-4-carboxamide = 5-formamido-1-(5-phospho-D-ribosyl)imidazole-4-carboxamide + (6S)-5,6,7,8-tetrahydrofolate</text>
        <dbReference type="Rhea" id="RHEA:22192"/>
        <dbReference type="ChEBI" id="CHEBI:57453"/>
        <dbReference type="ChEBI" id="CHEBI:58467"/>
        <dbReference type="ChEBI" id="CHEBI:58475"/>
        <dbReference type="ChEBI" id="CHEBI:195366"/>
        <dbReference type="EC" id="2.1.2.3"/>
    </reaction>
</comment>
<keyword evidence="14" id="KW-1185">Reference proteome</keyword>
<dbReference type="EC" id="3.5.4.10" evidence="10"/>
<dbReference type="HAMAP" id="MF_01930">
    <property type="entry name" value="PurN"/>
    <property type="match status" value="1"/>
</dbReference>
<evidence type="ECO:0000259" key="12">
    <source>
        <dbReference type="PROSITE" id="PS51855"/>
    </source>
</evidence>
<evidence type="ECO:0000256" key="6">
    <source>
        <dbReference type="ARBA" id="ARBA00022801"/>
    </source>
</evidence>
<dbReference type="PROSITE" id="PS51855">
    <property type="entry name" value="MGS"/>
    <property type="match status" value="1"/>
</dbReference>
<comment type="caution">
    <text evidence="13">The sequence shown here is derived from an EMBL/GenBank/DDBJ whole genome shotgun (WGS) entry which is preliminary data.</text>
</comment>
<dbReference type="NCBIfam" id="TIGR00639">
    <property type="entry name" value="PurN"/>
    <property type="match status" value="1"/>
</dbReference>
<dbReference type="FunFam" id="3.40.50.1380:FF:000001">
    <property type="entry name" value="Bifunctional purine biosynthesis protein PurH"/>
    <property type="match status" value="1"/>
</dbReference>
<dbReference type="InterPro" id="IPR036914">
    <property type="entry name" value="MGS-like_dom_sf"/>
</dbReference>
<feature type="binding site" evidence="11">
    <location>
        <position position="106"/>
    </location>
    <ligand>
        <name>(6R)-10-formyltetrahydrofolate</name>
        <dbReference type="ChEBI" id="CHEBI:195366"/>
    </ligand>
</feature>
<dbReference type="UniPathway" id="UPA00074">
    <property type="reaction ID" value="UER00126"/>
</dbReference>
<dbReference type="HAMAP" id="MF_00139">
    <property type="entry name" value="PurH"/>
    <property type="match status" value="1"/>
</dbReference>
<dbReference type="InterPro" id="IPR002376">
    <property type="entry name" value="Formyl_transf_N"/>
</dbReference>
<keyword evidence="5 10" id="KW-0658">Purine biosynthesis</keyword>
<evidence type="ECO:0000256" key="2">
    <source>
        <dbReference type="ARBA" id="ARBA00004954"/>
    </source>
</evidence>
<dbReference type="InterPro" id="IPR002695">
    <property type="entry name" value="PurH-like"/>
</dbReference>
<dbReference type="CDD" id="cd08645">
    <property type="entry name" value="FMT_core_GART"/>
    <property type="match status" value="1"/>
</dbReference>
<dbReference type="GO" id="GO:0004643">
    <property type="term" value="F:phosphoribosylaminoimidazolecarboxamide formyltransferase activity"/>
    <property type="evidence" value="ECO:0007669"/>
    <property type="project" value="UniProtKB-UniRule"/>
</dbReference>
<dbReference type="GO" id="GO:0003937">
    <property type="term" value="F:IMP cyclohydrolase activity"/>
    <property type="evidence" value="ECO:0007669"/>
    <property type="project" value="UniProtKB-UniRule"/>
</dbReference>
<dbReference type="Pfam" id="PF02142">
    <property type="entry name" value="MGS"/>
    <property type="match status" value="1"/>
</dbReference>
<evidence type="ECO:0000256" key="8">
    <source>
        <dbReference type="ARBA" id="ARBA00050488"/>
    </source>
</evidence>
<dbReference type="Gene3D" id="3.40.140.20">
    <property type="match status" value="2"/>
</dbReference>
<dbReference type="Pfam" id="PF00551">
    <property type="entry name" value="Formyl_trans_N"/>
    <property type="match status" value="1"/>
</dbReference>
<dbReference type="InterPro" id="IPR024051">
    <property type="entry name" value="AICAR_Tfase_dup_dom_sf"/>
</dbReference>
<keyword evidence="4 10" id="KW-0808">Transferase</keyword>
<feature type="binding site" evidence="11">
    <location>
        <begin position="89"/>
        <end position="92"/>
    </location>
    <ligand>
        <name>(6R)-10-formyltetrahydrofolate</name>
        <dbReference type="ChEBI" id="CHEBI:195366"/>
    </ligand>
</feature>
<evidence type="ECO:0000256" key="9">
    <source>
        <dbReference type="ARBA" id="ARBA00050687"/>
    </source>
</evidence>
<dbReference type="InterPro" id="IPR036477">
    <property type="entry name" value="Formyl_transf_N_sf"/>
</dbReference>
<dbReference type="InterPro" id="IPR016193">
    <property type="entry name" value="Cytidine_deaminase-like"/>
</dbReference>
<comment type="similarity">
    <text evidence="11">Belongs to the GART family.</text>
</comment>
<dbReference type="NCBIfam" id="NF002049">
    <property type="entry name" value="PRK00881.1"/>
    <property type="match status" value="1"/>
</dbReference>
<dbReference type="EMBL" id="JACHBS010000001">
    <property type="protein sequence ID" value="MBB5617711.1"/>
    <property type="molecule type" value="Genomic_DNA"/>
</dbReference>
<feature type="domain" description="MGS-like" evidence="12">
    <location>
        <begin position="225"/>
        <end position="371"/>
    </location>
</feature>
<dbReference type="GO" id="GO:0004644">
    <property type="term" value="F:phosphoribosylglycinamide formyltransferase activity"/>
    <property type="evidence" value="ECO:0007669"/>
    <property type="project" value="UniProtKB-UniRule"/>
</dbReference>
<dbReference type="CDD" id="cd01421">
    <property type="entry name" value="IMPCH"/>
    <property type="match status" value="1"/>
</dbReference>
<dbReference type="Proteomes" id="UP000552883">
    <property type="component" value="Unassembled WGS sequence"/>
</dbReference>
<keyword evidence="7 10" id="KW-0511">Multifunctional enzyme</keyword>
<comment type="function">
    <text evidence="11">Catalyzes the transfer of a formyl group from 10-formyltetrahydrofolate to 5-phospho-ribosyl-glycinamide (GAR), producing 5-phospho-ribosyl-N-formylglycinamide (FGAR) and tetrahydrofolate.</text>
</comment>
<comment type="catalytic activity">
    <reaction evidence="9 10">
        <text>IMP + H2O = 5-formamido-1-(5-phospho-D-ribosyl)imidazole-4-carboxamide</text>
        <dbReference type="Rhea" id="RHEA:18445"/>
        <dbReference type="ChEBI" id="CHEBI:15377"/>
        <dbReference type="ChEBI" id="CHEBI:58053"/>
        <dbReference type="ChEBI" id="CHEBI:58467"/>
        <dbReference type="EC" id="3.5.4.10"/>
    </reaction>
</comment>
<dbReference type="SUPFAM" id="SSF53927">
    <property type="entry name" value="Cytidine deaminase-like"/>
    <property type="match status" value="1"/>
</dbReference>
<evidence type="ECO:0000256" key="5">
    <source>
        <dbReference type="ARBA" id="ARBA00022755"/>
    </source>
</evidence>
<feature type="active site" description="Proton donor" evidence="11">
    <location>
        <position position="108"/>
    </location>
</feature>
<dbReference type="OrthoDB" id="9802065at2"/>